<feature type="domain" description="Peptidase M20 dimerisation" evidence="3">
    <location>
        <begin position="182"/>
        <end position="282"/>
    </location>
</feature>
<dbReference type="SUPFAM" id="SSF53187">
    <property type="entry name" value="Zn-dependent exopeptidases"/>
    <property type="match status" value="1"/>
</dbReference>
<gene>
    <name evidence="4" type="ORF">JMN32_21905</name>
</gene>
<dbReference type="RefSeq" id="WP_202858517.1">
    <property type="nucleotide sequence ID" value="NZ_JAEUGD010000066.1"/>
</dbReference>
<dbReference type="GO" id="GO:0046872">
    <property type="term" value="F:metal ion binding"/>
    <property type="evidence" value="ECO:0007669"/>
    <property type="project" value="UniProtKB-KW"/>
</dbReference>
<dbReference type="InterPro" id="IPR036264">
    <property type="entry name" value="Bact_exopeptidase_dim_dom"/>
</dbReference>
<keyword evidence="2" id="KW-0464">Manganese</keyword>
<feature type="binding site" evidence="2">
    <location>
        <position position="99"/>
    </location>
    <ligand>
        <name>Mn(2+)</name>
        <dbReference type="ChEBI" id="CHEBI:29035"/>
        <label>2</label>
    </ligand>
</feature>
<keyword evidence="5" id="KW-1185">Reference proteome</keyword>
<proteinExistence type="predicted"/>
<reference evidence="4" key="1">
    <citation type="submission" date="2021-01" db="EMBL/GenBank/DDBJ databases">
        <title>Fulvivirga kasyanovii gen. nov., sp nov., a novel member of the phylum Bacteroidetes isolated from seawater in a mussel farm.</title>
        <authorList>
            <person name="Zhao L.-H."/>
            <person name="Wang Z.-J."/>
        </authorList>
    </citation>
    <scope>NUCLEOTIDE SEQUENCE</scope>
    <source>
        <strain evidence="4">29W222</strain>
    </source>
</reference>
<dbReference type="InterPro" id="IPR011650">
    <property type="entry name" value="Peptidase_M20_dimer"/>
</dbReference>
<dbReference type="InterPro" id="IPR002933">
    <property type="entry name" value="Peptidase_M20"/>
</dbReference>
<dbReference type="PANTHER" id="PTHR11014:SF169">
    <property type="entry name" value="CLAN MH, FAMILY M20, PEPTIDASE T-LIKE METALLOPEPTIDASE"/>
    <property type="match status" value="1"/>
</dbReference>
<evidence type="ECO:0000313" key="5">
    <source>
        <dbReference type="Proteomes" id="UP000614216"/>
    </source>
</evidence>
<feature type="binding site" evidence="2">
    <location>
        <position position="134"/>
    </location>
    <ligand>
        <name>Mn(2+)</name>
        <dbReference type="ChEBI" id="CHEBI:29035"/>
        <label>2</label>
    </ligand>
</feature>
<dbReference type="Pfam" id="PF07687">
    <property type="entry name" value="M20_dimer"/>
    <property type="match status" value="1"/>
</dbReference>
<dbReference type="SUPFAM" id="SSF55031">
    <property type="entry name" value="Bacterial exopeptidase dimerisation domain"/>
    <property type="match status" value="1"/>
</dbReference>
<evidence type="ECO:0000259" key="3">
    <source>
        <dbReference type="Pfam" id="PF07687"/>
    </source>
</evidence>
<comment type="cofactor">
    <cofactor evidence="2">
        <name>Mn(2+)</name>
        <dbReference type="ChEBI" id="CHEBI:29035"/>
    </cofactor>
    <text evidence="2">The Mn(2+) ion enhances activity.</text>
</comment>
<dbReference type="EMBL" id="JAEUGD010000066">
    <property type="protein sequence ID" value="MBL6448981.1"/>
    <property type="molecule type" value="Genomic_DNA"/>
</dbReference>
<sequence length="386" mass="42893">MPIKDTTLQKLWQLRKELHQEPEVSGEEKETASKIRRFVEEYGPDEIVTGIGGEGMVFFFDGEKPGPTVMIRAELDGLAIEEINSIPYRSKKEGKAHLCGHDGHMVMVAGVAPLLAENRPEKGRVALMFQPAEETGEGARRMINDARFKDLKVDYVFALHNLPGFSRNEIIVKEGVFAAASKGLIIELQGKTSHAAEPHNGISPALAVAEIIKLIERAPLTLSGLKDFSLATVVHAKLGDRAFGVTPGKAVVMATIRAYYDDDFSKLESEIEEQSRNISEKYDLKIRISETEVFNSTISDKNCCEYIKSAAKQLKLSVIEAKQPFRWSEDFGLFTKKYKGALFGLGSGENMPDLHNPNYNFPDEILGTGVLMYHHIIDQLLKTKNA</sequence>
<evidence type="ECO:0000256" key="2">
    <source>
        <dbReference type="PIRSR" id="PIRSR005962-1"/>
    </source>
</evidence>
<dbReference type="Gene3D" id="3.40.630.10">
    <property type="entry name" value="Zn peptidases"/>
    <property type="match status" value="1"/>
</dbReference>
<keyword evidence="2" id="KW-0479">Metal-binding</keyword>
<evidence type="ECO:0000256" key="1">
    <source>
        <dbReference type="ARBA" id="ARBA00022801"/>
    </source>
</evidence>
<feature type="binding site" evidence="2">
    <location>
        <position position="355"/>
    </location>
    <ligand>
        <name>Mn(2+)</name>
        <dbReference type="ChEBI" id="CHEBI:29035"/>
        <label>2</label>
    </ligand>
</feature>
<feature type="binding site" evidence="2">
    <location>
        <position position="101"/>
    </location>
    <ligand>
        <name>Mn(2+)</name>
        <dbReference type="ChEBI" id="CHEBI:29035"/>
        <label>2</label>
    </ligand>
</feature>
<dbReference type="InterPro" id="IPR017439">
    <property type="entry name" value="Amidohydrolase"/>
</dbReference>
<dbReference type="Pfam" id="PF01546">
    <property type="entry name" value="Peptidase_M20"/>
    <property type="match status" value="1"/>
</dbReference>
<dbReference type="NCBIfam" id="TIGR01891">
    <property type="entry name" value="amidohydrolases"/>
    <property type="match status" value="1"/>
</dbReference>
<dbReference type="GO" id="GO:0016787">
    <property type="term" value="F:hydrolase activity"/>
    <property type="evidence" value="ECO:0007669"/>
    <property type="project" value="UniProtKB-KW"/>
</dbReference>
<accession>A0A937KDB9</accession>
<dbReference type="Proteomes" id="UP000614216">
    <property type="component" value="Unassembled WGS sequence"/>
</dbReference>
<feature type="binding site" evidence="2">
    <location>
        <position position="160"/>
    </location>
    <ligand>
        <name>Mn(2+)</name>
        <dbReference type="ChEBI" id="CHEBI:29035"/>
        <label>2</label>
    </ligand>
</feature>
<dbReference type="Gene3D" id="3.30.70.360">
    <property type="match status" value="1"/>
</dbReference>
<dbReference type="PIRSF" id="PIRSF005962">
    <property type="entry name" value="Pept_M20D_amidohydro"/>
    <property type="match status" value="1"/>
</dbReference>
<organism evidence="4 5">
    <name type="scientific">Fulvivirga marina</name>
    <dbReference type="NCBI Taxonomy" id="2494733"/>
    <lineage>
        <taxon>Bacteria</taxon>
        <taxon>Pseudomonadati</taxon>
        <taxon>Bacteroidota</taxon>
        <taxon>Cytophagia</taxon>
        <taxon>Cytophagales</taxon>
        <taxon>Fulvivirgaceae</taxon>
        <taxon>Fulvivirga</taxon>
    </lineage>
</organism>
<dbReference type="AlphaFoldDB" id="A0A937KDB9"/>
<evidence type="ECO:0000313" key="4">
    <source>
        <dbReference type="EMBL" id="MBL6448981.1"/>
    </source>
</evidence>
<protein>
    <submittedName>
        <fullName evidence="4">Amidohydrolase</fullName>
    </submittedName>
</protein>
<name>A0A937KDB9_9BACT</name>
<dbReference type="PANTHER" id="PTHR11014">
    <property type="entry name" value="PEPTIDASE M20 FAMILY MEMBER"/>
    <property type="match status" value="1"/>
</dbReference>
<keyword evidence="1" id="KW-0378">Hydrolase</keyword>
<comment type="caution">
    <text evidence="4">The sequence shown here is derived from an EMBL/GenBank/DDBJ whole genome shotgun (WGS) entry which is preliminary data.</text>
</comment>